<dbReference type="Pfam" id="PF01370">
    <property type="entry name" value="Epimerase"/>
    <property type="match status" value="1"/>
</dbReference>
<comment type="pathway">
    <text evidence="1">Bacterial outer membrane biogenesis; LPS O-antigen biosynthesis.</text>
</comment>
<dbReference type="AlphaFoldDB" id="A0A0N0E606"/>
<evidence type="ECO:0000313" key="6">
    <source>
        <dbReference type="Proteomes" id="UP000037931"/>
    </source>
</evidence>
<feature type="region of interest" description="Disordered" evidence="3">
    <location>
        <begin position="230"/>
        <end position="265"/>
    </location>
</feature>
<evidence type="ECO:0000256" key="3">
    <source>
        <dbReference type="SAM" id="MobiDB-lite"/>
    </source>
</evidence>
<dbReference type="PANTHER" id="PTHR43000">
    <property type="entry name" value="DTDP-D-GLUCOSE 4,6-DEHYDRATASE-RELATED"/>
    <property type="match status" value="1"/>
</dbReference>
<evidence type="ECO:0000256" key="2">
    <source>
        <dbReference type="ARBA" id="ARBA00007637"/>
    </source>
</evidence>
<gene>
    <name evidence="5" type="ORF">PF66_00031</name>
</gene>
<dbReference type="CDD" id="cd08946">
    <property type="entry name" value="SDR_e"/>
    <property type="match status" value="1"/>
</dbReference>
<dbReference type="OrthoDB" id="9779902at2"/>
<feature type="domain" description="NAD-dependent epimerase/dehydratase" evidence="4">
    <location>
        <begin position="6"/>
        <end position="164"/>
    </location>
</feature>
<name>A0A0N0E606_9PSED</name>
<dbReference type="PATRIC" id="fig|50340.43.peg.31"/>
<sequence>MNLPRVLLTGACGRIGKTFFLASKDRYEFLLVDRHLPDFPIAEHRFVRLDLDEKDSLPSLLEGIDVVVHLACSPHLDASFEELLPNNILATTYLLEATAKAGCQRLVFASNTQVVEGHAPDRPITPDMPVMPASLYGASKCYGEALCALYASQHGLSTIVLRLGVFGLPDDHDWQHTRELGTWLSPRDAVQLLQRAIEVQGVQHLVAHGISDNHGKRLDLAETRRVLGYQPLDGSSRGSHPNNPKPVMRNPGSGERPPSWMAIHS</sequence>
<dbReference type="Gene3D" id="3.40.50.720">
    <property type="entry name" value="NAD(P)-binding Rossmann-like Domain"/>
    <property type="match status" value="1"/>
</dbReference>
<protein>
    <submittedName>
        <fullName evidence="5">NAD dependent epimerase/dehydratase family protein</fullName>
    </submittedName>
</protein>
<dbReference type="Proteomes" id="UP000037931">
    <property type="component" value="Unassembled WGS sequence"/>
</dbReference>
<evidence type="ECO:0000256" key="1">
    <source>
        <dbReference type="ARBA" id="ARBA00005125"/>
    </source>
</evidence>
<dbReference type="InterPro" id="IPR036291">
    <property type="entry name" value="NAD(P)-bd_dom_sf"/>
</dbReference>
<dbReference type="InterPro" id="IPR001509">
    <property type="entry name" value="Epimerase_deHydtase"/>
</dbReference>
<comment type="similarity">
    <text evidence="2">Belongs to the NAD(P)-dependent epimerase/dehydratase family.</text>
</comment>
<dbReference type="EMBL" id="JSYZ01000001">
    <property type="protein sequence ID" value="KPA93107.1"/>
    <property type="molecule type" value="Genomic_DNA"/>
</dbReference>
<evidence type="ECO:0000259" key="4">
    <source>
        <dbReference type="Pfam" id="PF01370"/>
    </source>
</evidence>
<keyword evidence="6" id="KW-1185">Reference proteome</keyword>
<organism evidence="5 6">
    <name type="scientific">Pseudomonas asplenii</name>
    <dbReference type="NCBI Taxonomy" id="53407"/>
    <lineage>
        <taxon>Bacteria</taxon>
        <taxon>Pseudomonadati</taxon>
        <taxon>Pseudomonadota</taxon>
        <taxon>Gammaproteobacteria</taxon>
        <taxon>Pseudomonadales</taxon>
        <taxon>Pseudomonadaceae</taxon>
        <taxon>Pseudomonas</taxon>
    </lineage>
</organism>
<accession>A0A0N0E606</accession>
<comment type="caution">
    <text evidence="5">The sequence shown here is derived from an EMBL/GenBank/DDBJ whole genome shotgun (WGS) entry which is preliminary data.</text>
</comment>
<proteinExistence type="inferred from homology"/>
<evidence type="ECO:0000313" key="5">
    <source>
        <dbReference type="EMBL" id="KPA93107.1"/>
    </source>
</evidence>
<reference evidence="5 6" key="1">
    <citation type="journal article" date="2015" name="PLoS ONE">
        <title>Rice-Infecting Pseudomonas Genomes Are Highly Accessorized and Harbor Multiple Putative Virulence Mechanisms to Cause Sheath Brown Rot.</title>
        <authorList>
            <person name="Quibod I.L."/>
            <person name="Grande G."/>
            <person name="Oreiro E.G."/>
            <person name="Borja F.N."/>
            <person name="Dossa G.S."/>
            <person name="Mauleon R."/>
            <person name="Cruz C.V."/>
            <person name="Oliva R."/>
        </authorList>
    </citation>
    <scope>NUCLEOTIDE SEQUENCE [LARGE SCALE GENOMIC DNA]</scope>
    <source>
        <strain evidence="5 6">IRRI 6609</strain>
    </source>
</reference>
<dbReference type="RefSeq" id="WP_054061603.1">
    <property type="nucleotide sequence ID" value="NZ_JSYZ01000001.1"/>
</dbReference>
<dbReference type="SUPFAM" id="SSF51735">
    <property type="entry name" value="NAD(P)-binding Rossmann-fold domains"/>
    <property type="match status" value="1"/>
</dbReference>
<dbReference type="STRING" id="50340.PF66_00031"/>